<dbReference type="EMBL" id="CM051395">
    <property type="protein sequence ID" value="KAJ4725990.1"/>
    <property type="molecule type" value="Genomic_DNA"/>
</dbReference>
<evidence type="ECO:0000313" key="1">
    <source>
        <dbReference type="EMBL" id="KAJ4725990.1"/>
    </source>
</evidence>
<keyword evidence="2" id="KW-1185">Reference proteome</keyword>
<dbReference type="Proteomes" id="UP001164539">
    <property type="component" value="Chromosome 2"/>
</dbReference>
<proteinExistence type="predicted"/>
<organism evidence="1 2">
    <name type="scientific">Melia azedarach</name>
    <name type="common">Chinaberry tree</name>
    <dbReference type="NCBI Taxonomy" id="155640"/>
    <lineage>
        <taxon>Eukaryota</taxon>
        <taxon>Viridiplantae</taxon>
        <taxon>Streptophyta</taxon>
        <taxon>Embryophyta</taxon>
        <taxon>Tracheophyta</taxon>
        <taxon>Spermatophyta</taxon>
        <taxon>Magnoliopsida</taxon>
        <taxon>eudicotyledons</taxon>
        <taxon>Gunneridae</taxon>
        <taxon>Pentapetalae</taxon>
        <taxon>rosids</taxon>
        <taxon>malvids</taxon>
        <taxon>Sapindales</taxon>
        <taxon>Meliaceae</taxon>
        <taxon>Melia</taxon>
    </lineage>
</organism>
<name>A0ACC1YQK7_MELAZ</name>
<comment type="caution">
    <text evidence="1">The sequence shown here is derived from an EMBL/GenBank/DDBJ whole genome shotgun (WGS) entry which is preliminary data.</text>
</comment>
<gene>
    <name evidence="1" type="ORF">OWV82_004773</name>
</gene>
<evidence type="ECO:0000313" key="2">
    <source>
        <dbReference type="Proteomes" id="UP001164539"/>
    </source>
</evidence>
<sequence length="97" mass="11103">MFAMQGRWRRHPCSFFLLGCRNHFPSMGNLVLLRKKSRIDRAGCRKGKCHQVVSASLSLLFSCLFLVLVCFACVPFQACMGWKVEDLSDQLDLSYIL</sequence>
<accession>A0ACC1YQK7</accession>
<protein>
    <submittedName>
        <fullName evidence="1">Uncharacterized protein</fullName>
    </submittedName>
</protein>
<reference evidence="1 2" key="1">
    <citation type="journal article" date="2023" name="Science">
        <title>Complex scaffold remodeling in plant triterpene biosynthesis.</title>
        <authorList>
            <person name="De La Pena R."/>
            <person name="Hodgson H."/>
            <person name="Liu J.C."/>
            <person name="Stephenson M.J."/>
            <person name="Martin A.C."/>
            <person name="Owen C."/>
            <person name="Harkess A."/>
            <person name="Leebens-Mack J."/>
            <person name="Jimenez L.E."/>
            <person name="Osbourn A."/>
            <person name="Sattely E.S."/>
        </authorList>
    </citation>
    <scope>NUCLEOTIDE SEQUENCE [LARGE SCALE GENOMIC DNA]</scope>
    <source>
        <strain evidence="2">cv. JPN11</strain>
        <tissue evidence="1">Leaf</tissue>
    </source>
</reference>